<dbReference type="AlphaFoldDB" id="A0A1A9RD75"/>
<name>A0A1A9RD75_EIKCO</name>
<keyword evidence="1" id="KW-1133">Transmembrane helix</keyword>
<feature type="transmembrane region" description="Helical" evidence="1">
    <location>
        <begin position="97"/>
        <end position="120"/>
    </location>
</feature>
<comment type="caution">
    <text evidence="2">The sequence shown here is derived from an EMBL/GenBank/DDBJ whole genome shotgun (WGS) entry which is preliminary data.</text>
</comment>
<organism evidence="2 3">
    <name type="scientific">Eikenella corrodens</name>
    <dbReference type="NCBI Taxonomy" id="539"/>
    <lineage>
        <taxon>Bacteria</taxon>
        <taxon>Pseudomonadati</taxon>
        <taxon>Pseudomonadota</taxon>
        <taxon>Betaproteobacteria</taxon>
        <taxon>Neisseriales</taxon>
        <taxon>Neisseriaceae</taxon>
        <taxon>Eikenella</taxon>
    </lineage>
</organism>
<accession>A0A1A9RD75</accession>
<reference evidence="3" key="1">
    <citation type="submission" date="2016-05" db="EMBL/GenBank/DDBJ databases">
        <title>Draft genome of Corynebacterium afermentans subsp. afermentans LCDC 88199T.</title>
        <authorList>
            <person name="Bernier A.-M."/>
            <person name="Bernard K."/>
        </authorList>
    </citation>
    <scope>NUCLEOTIDE SEQUENCE [LARGE SCALE GENOMIC DNA]</scope>
    <source>
        <strain evidence="3">NML01-0328</strain>
    </source>
</reference>
<sequence length="239" mass="25622">MTKPLTLLLSGLFAALCWTAADMLLVGFVQSPEQYPLFSHTLASALGDDVDLAVLMLAGSPQRLFWGVLPATFSLPFYLASAFGVRRLLRGRAAGAVLSLLSAGYALSPLGHAGFYYMGISAQTLLHSPPEAYPMLLAQFRAFHAMLAVHWFASVGLLAAGWLVLLVQTVRGQTVLPRASVWANPLPVGAVVAGVCSLFPQSAAAACIGGATFNIAQAVFFAFAWYCLYSNYQHQKEHR</sequence>
<proteinExistence type="predicted"/>
<evidence type="ECO:0000256" key="1">
    <source>
        <dbReference type="SAM" id="Phobius"/>
    </source>
</evidence>
<feature type="transmembrane region" description="Helical" evidence="1">
    <location>
        <begin position="179"/>
        <end position="200"/>
    </location>
</feature>
<keyword evidence="1" id="KW-0812">Transmembrane</keyword>
<gene>
    <name evidence="2" type="ORF">A7P85_07440</name>
</gene>
<evidence type="ECO:0000313" key="2">
    <source>
        <dbReference type="EMBL" id="OAM16049.1"/>
    </source>
</evidence>
<keyword evidence="1" id="KW-0472">Membrane</keyword>
<dbReference type="EMBL" id="LXSF01000008">
    <property type="protein sequence ID" value="OAM16049.1"/>
    <property type="molecule type" value="Genomic_DNA"/>
</dbReference>
<dbReference type="RefSeq" id="WP_064083932.1">
    <property type="nucleotide sequence ID" value="NZ_LXSF01000008.1"/>
</dbReference>
<feature type="transmembrane region" description="Helical" evidence="1">
    <location>
        <begin position="206"/>
        <end position="229"/>
    </location>
</feature>
<feature type="transmembrane region" description="Helical" evidence="1">
    <location>
        <begin position="140"/>
        <end position="167"/>
    </location>
</feature>
<dbReference type="Proteomes" id="UP000078003">
    <property type="component" value="Unassembled WGS sequence"/>
</dbReference>
<protein>
    <submittedName>
        <fullName evidence="2">Uncharacterized protein</fullName>
    </submittedName>
</protein>
<evidence type="ECO:0000313" key="3">
    <source>
        <dbReference type="Proteomes" id="UP000078003"/>
    </source>
</evidence>
<feature type="transmembrane region" description="Helical" evidence="1">
    <location>
        <begin position="64"/>
        <end position="85"/>
    </location>
</feature>